<dbReference type="GO" id="GO:0016651">
    <property type="term" value="F:oxidoreductase activity, acting on NAD(P)H"/>
    <property type="evidence" value="ECO:0007669"/>
    <property type="project" value="InterPro"/>
</dbReference>
<keyword evidence="5" id="KW-0560">Oxidoreductase</keyword>
<dbReference type="InterPro" id="IPR047122">
    <property type="entry name" value="Trans-enoyl_RdTase-like"/>
</dbReference>
<comment type="similarity">
    <text evidence="1">Belongs to the zinc-containing alcohol dehydrogenase family.</text>
</comment>
<keyword evidence="4" id="KW-0521">NADP</keyword>
<sequence length="387" mass="41045">MTVTETQSALIGGPDGEVILSKSCPLPQGDLGDDELAVAVKAISLNPVDSKMRGAFLTPGATLGFDAAGVVTAVGSTAENQWGYRVGDRVVVAINGMNPLRPSIGGFAQHTRSYAWGTLKIPDVWTFAQGVGGMGGSAWLTVPWALFHSLGLPAGPELEPLHSRLPPPVGLEPKINIITSHSLFRKPNQQVTTVLVNGGGSYTGTCAIQLLKLAGFHVVATCSLRSSEQTKSFGADAVFDYNSPTCAADIRTHTRNSLRLVIDCIASPGTMRLCYAAMGRSGGRYAALDPFSADVAVTRAVVRPSWVVGMEPLGDEIAWPAPYGRGANPAALEFCKAWNPTMQRLLDRGLVRLHPQRVRDTGLAGALEGLAEIRENKFAGEKLIFTL</sequence>
<evidence type="ECO:0000256" key="2">
    <source>
        <dbReference type="ARBA" id="ARBA00011245"/>
    </source>
</evidence>
<dbReference type="Pfam" id="PF00107">
    <property type="entry name" value="ADH_zinc_N"/>
    <property type="match status" value="1"/>
</dbReference>
<comment type="subunit">
    <text evidence="2">Monomer.</text>
</comment>
<dbReference type="SUPFAM" id="SSF50129">
    <property type="entry name" value="GroES-like"/>
    <property type="match status" value="1"/>
</dbReference>
<evidence type="ECO:0000256" key="3">
    <source>
        <dbReference type="ARBA" id="ARBA00022741"/>
    </source>
</evidence>
<dbReference type="GO" id="GO:0000166">
    <property type="term" value="F:nucleotide binding"/>
    <property type="evidence" value="ECO:0007669"/>
    <property type="project" value="UniProtKB-KW"/>
</dbReference>
<evidence type="ECO:0000256" key="5">
    <source>
        <dbReference type="ARBA" id="ARBA00023002"/>
    </source>
</evidence>
<gene>
    <name evidence="7" type="ORF">C8A01DRAFT_19505</name>
</gene>
<evidence type="ECO:0000256" key="1">
    <source>
        <dbReference type="ARBA" id="ARBA00008072"/>
    </source>
</evidence>
<name>A0AAN6P890_9PEZI</name>
<reference evidence="8" key="1">
    <citation type="journal article" date="2023" name="Mol. Phylogenet. Evol.">
        <title>Genome-scale phylogeny and comparative genomics of the fungal order Sordariales.</title>
        <authorList>
            <person name="Hensen N."/>
            <person name="Bonometti L."/>
            <person name="Westerberg I."/>
            <person name="Brannstrom I.O."/>
            <person name="Guillou S."/>
            <person name="Cros-Aarteil S."/>
            <person name="Calhoun S."/>
            <person name="Haridas S."/>
            <person name="Kuo A."/>
            <person name="Mondo S."/>
            <person name="Pangilinan J."/>
            <person name="Riley R."/>
            <person name="LaButti K."/>
            <person name="Andreopoulos B."/>
            <person name="Lipzen A."/>
            <person name="Chen C."/>
            <person name="Yan M."/>
            <person name="Daum C."/>
            <person name="Ng V."/>
            <person name="Clum A."/>
            <person name="Steindorff A."/>
            <person name="Ohm R.A."/>
            <person name="Martin F."/>
            <person name="Silar P."/>
            <person name="Natvig D.O."/>
            <person name="Lalanne C."/>
            <person name="Gautier V."/>
            <person name="Ament-Velasquez S.L."/>
            <person name="Kruys A."/>
            <person name="Hutchinson M.I."/>
            <person name="Powell A.J."/>
            <person name="Barry K."/>
            <person name="Miller A.N."/>
            <person name="Grigoriev I.V."/>
            <person name="Debuchy R."/>
            <person name="Gladieux P."/>
            <person name="Hiltunen Thoren M."/>
            <person name="Johannesson H."/>
        </authorList>
    </citation>
    <scope>NUCLEOTIDE SEQUENCE [LARGE SCALE GENOMIC DNA]</scope>
    <source>
        <strain evidence="8">CBS 284.82</strain>
    </source>
</reference>
<dbReference type="CDD" id="cd08249">
    <property type="entry name" value="enoyl_reductase_like"/>
    <property type="match status" value="1"/>
</dbReference>
<dbReference type="SMART" id="SM00829">
    <property type="entry name" value="PKS_ER"/>
    <property type="match status" value="1"/>
</dbReference>
<protein>
    <recommendedName>
        <fullName evidence="6">Enoyl reductase (ER) domain-containing protein</fullName>
    </recommendedName>
</protein>
<keyword evidence="3" id="KW-0547">Nucleotide-binding</keyword>
<dbReference type="Pfam" id="PF08240">
    <property type="entry name" value="ADH_N"/>
    <property type="match status" value="1"/>
</dbReference>
<evidence type="ECO:0000256" key="4">
    <source>
        <dbReference type="ARBA" id="ARBA00022857"/>
    </source>
</evidence>
<accession>A0AAN6P890</accession>
<proteinExistence type="inferred from homology"/>
<dbReference type="Gene3D" id="3.90.180.10">
    <property type="entry name" value="Medium-chain alcohol dehydrogenases, catalytic domain"/>
    <property type="match status" value="1"/>
</dbReference>
<dbReference type="PANTHER" id="PTHR45348:SF1">
    <property type="entry name" value="TRANS-ENOYL REDUCTASE STHE"/>
    <property type="match status" value="1"/>
</dbReference>
<feature type="domain" description="Enoyl reductase (ER)" evidence="6">
    <location>
        <begin position="12"/>
        <end position="385"/>
    </location>
</feature>
<dbReference type="InterPro" id="IPR020843">
    <property type="entry name" value="ER"/>
</dbReference>
<keyword evidence="8" id="KW-1185">Reference proteome</keyword>
<comment type="caution">
    <text evidence="7">The sequence shown here is derived from an EMBL/GenBank/DDBJ whole genome shotgun (WGS) entry which is preliminary data.</text>
</comment>
<dbReference type="AlphaFoldDB" id="A0AAN6P890"/>
<dbReference type="InterPro" id="IPR011032">
    <property type="entry name" value="GroES-like_sf"/>
</dbReference>
<dbReference type="InterPro" id="IPR013154">
    <property type="entry name" value="ADH-like_N"/>
</dbReference>
<organism evidence="7 8">
    <name type="scientific">Parachaetomium inaequale</name>
    <dbReference type="NCBI Taxonomy" id="2588326"/>
    <lineage>
        <taxon>Eukaryota</taxon>
        <taxon>Fungi</taxon>
        <taxon>Dikarya</taxon>
        <taxon>Ascomycota</taxon>
        <taxon>Pezizomycotina</taxon>
        <taxon>Sordariomycetes</taxon>
        <taxon>Sordariomycetidae</taxon>
        <taxon>Sordariales</taxon>
        <taxon>Chaetomiaceae</taxon>
        <taxon>Parachaetomium</taxon>
    </lineage>
</organism>
<evidence type="ECO:0000313" key="7">
    <source>
        <dbReference type="EMBL" id="KAK4033571.1"/>
    </source>
</evidence>
<dbReference type="InterPro" id="IPR036291">
    <property type="entry name" value="NAD(P)-bd_dom_sf"/>
</dbReference>
<dbReference type="EMBL" id="MU854522">
    <property type="protein sequence ID" value="KAK4033571.1"/>
    <property type="molecule type" value="Genomic_DNA"/>
</dbReference>
<dbReference type="SUPFAM" id="SSF51735">
    <property type="entry name" value="NAD(P)-binding Rossmann-fold domains"/>
    <property type="match status" value="1"/>
</dbReference>
<dbReference type="Proteomes" id="UP001303115">
    <property type="component" value="Unassembled WGS sequence"/>
</dbReference>
<evidence type="ECO:0000259" key="6">
    <source>
        <dbReference type="SMART" id="SM00829"/>
    </source>
</evidence>
<dbReference type="Gene3D" id="3.40.50.720">
    <property type="entry name" value="NAD(P)-binding Rossmann-like Domain"/>
    <property type="match status" value="1"/>
</dbReference>
<dbReference type="InterPro" id="IPR013149">
    <property type="entry name" value="ADH-like_C"/>
</dbReference>
<dbReference type="PANTHER" id="PTHR45348">
    <property type="entry name" value="HYPOTHETICAL OXIDOREDUCTASE (EUROFUNG)"/>
    <property type="match status" value="1"/>
</dbReference>
<evidence type="ECO:0000313" key="8">
    <source>
        <dbReference type="Proteomes" id="UP001303115"/>
    </source>
</evidence>